<evidence type="ECO:0000256" key="6">
    <source>
        <dbReference type="SAM" id="Phobius"/>
    </source>
</evidence>
<name>A0A6G1IQ67_9PLEO</name>
<dbReference type="PANTHER" id="PTHR48022:SF29">
    <property type="entry name" value="SUGAR TRANSPORTER, PUTATIVE (AFU_ORTHOLOGUE AFUA_6G14500)-RELATED"/>
    <property type="match status" value="1"/>
</dbReference>
<dbReference type="Gene3D" id="1.20.1250.20">
    <property type="entry name" value="MFS general substrate transporter like domains"/>
    <property type="match status" value="1"/>
</dbReference>
<dbReference type="PROSITE" id="PS50850">
    <property type="entry name" value="MFS"/>
    <property type="match status" value="1"/>
</dbReference>
<comment type="similarity">
    <text evidence="2">Belongs to the major facilitator superfamily. Sugar transporter (TC 2.A.1.1) family.</text>
</comment>
<feature type="domain" description="Major facilitator superfamily (MFS) profile" evidence="7">
    <location>
        <begin position="37"/>
        <end position="474"/>
    </location>
</feature>
<dbReference type="OrthoDB" id="6133115at2759"/>
<dbReference type="Pfam" id="PF00083">
    <property type="entry name" value="Sugar_tr"/>
    <property type="match status" value="1"/>
</dbReference>
<evidence type="ECO:0000256" key="2">
    <source>
        <dbReference type="ARBA" id="ARBA00010992"/>
    </source>
</evidence>
<dbReference type="InterPro" id="IPR050360">
    <property type="entry name" value="MFS_Sugar_Transporters"/>
</dbReference>
<evidence type="ECO:0000259" key="7">
    <source>
        <dbReference type="PROSITE" id="PS50850"/>
    </source>
</evidence>
<dbReference type="GO" id="GO:0005351">
    <property type="term" value="F:carbohydrate:proton symporter activity"/>
    <property type="evidence" value="ECO:0007669"/>
    <property type="project" value="TreeGrafter"/>
</dbReference>
<dbReference type="SUPFAM" id="SSF103473">
    <property type="entry name" value="MFS general substrate transporter"/>
    <property type="match status" value="1"/>
</dbReference>
<keyword evidence="5 6" id="KW-0472">Membrane</keyword>
<dbReference type="PROSITE" id="PS00216">
    <property type="entry name" value="SUGAR_TRANSPORT_1"/>
    <property type="match status" value="1"/>
</dbReference>
<gene>
    <name evidence="8" type="ORF">K458DRAFT_489981</name>
</gene>
<feature type="transmembrane region" description="Helical" evidence="6">
    <location>
        <begin position="33"/>
        <end position="55"/>
    </location>
</feature>
<dbReference type="AlphaFoldDB" id="A0A6G1IQ67"/>
<protein>
    <submittedName>
        <fullName evidence="8">Hexose transporter-like protein</fullName>
    </submittedName>
</protein>
<dbReference type="Proteomes" id="UP000799291">
    <property type="component" value="Unassembled WGS sequence"/>
</dbReference>
<dbReference type="GO" id="GO:0016020">
    <property type="term" value="C:membrane"/>
    <property type="evidence" value="ECO:0007669"/>
    <property type="project" value="UniProtKB-SubCell"/>
</dbReference>
<keyword evidence="9" id="KW-1185">Reference proteome</keyword>
<feature type="transmembrane region" description="Helical" evidence="6">
    <location>
        <begin position="75"/>
        <end position="98"/>
    </location>
</feature>
<evidence type="ECO:0000313" key="9">
    <source>
        <dbReference type="Proteomes" id="UP000799291"/>
    </source>
</evidence>
<dbReference type="FunFam" id="1.20.1250.20:FF:000117">
    <property type="entry name" value="MFS hexose transporter"/>
    <property type="match status" value="1"/>
</dbReference>
<feature type="transmembrane region" description="Helical" evidence="6">
    <location>
        <begin position="130"/>
        <end position="151"/>
    </location>
</feature>
<sequence length="519" mass="58396">MSPPLANEVEGIVQQLVANDKVKWWAKPNLRTLYLFLVPFCLFIESTSGFDSSMMNGMQALSYWKEYFNYPKGGQLGLLVACYNLGAITSIPFVSIVSDHVGRRWSIIFGSTIMIIGSIMQGLARNLAMFVFARIFLGHGIVYAIIAGAALLGELGHPKERAFLGSMFNAFFGVGAVLGAGIITRTLTIQSDWSWRLPSILQALPSILQVAFAFAVPESPRWLVSKDRSEEALAILIKYHAEGDASNELPHVELAEIQKALEIENESRRRGWAELFQTPGMRRRSLVAAALGLFVQFSGNNLISQYLVPILNKIGLTDSHMQVRYNVGREAWGFLISLIMASITPRFPRRKMYLLCATCLVCVYTAWTIAQARNRITGSKESGYAVLVFIFLYSPAYCIAYNALTYVYMVEIFPYYVRTKGLSWFQLFGRSAVMFGSFVNPIGLENADWKYLLVYVCWLVFEVIFIYFFFPETYGKTLEELAFLFEDEKEKQAALTASANKVLEDPTITEVHEMGDKKA</sequence>
<evidence type="ECO:0000313" key="8">
    <source>
        <dbReference type="EMBL" id="KAF2680295.1"/>
    </source>
</evidence>
<dbReference type="InterPro" id="IPR005828">
    <property type="entry name" value="MFS_sugar_transport-like"/>
</dbReference>
<dbReference type="InterPro" id="IPR005829">
    <property type="entry name" value="Sugar_transporter_CS"/>
</dbReference>
<keyword evidence="4 6" id="KW-1133">Transmembrane helix</keyword>
<feature type="transmembrane region" description="Helical" evidence="6">
    <location>
        <begin position="352"/>
        <end position="372"/>
    </location>
</feature>
<dbReference type="EMBL" id="MU005597">
    <property type="protein sequence ID" value="KAF2680295.1"/>
    <property type="molecule type" value="Genomic_DNA"/>
</dbReference>
<dbReference type="PANTHER" id="PTHR48022">
    <property type="entry name" value="PLASTIDIC GLUCOSE TRANSPORTER 4"/>
    <property type="match status" value="1"/>
</dbReference>
<keyword evidence="3 6" id="KW-0812">Transmembrane</keyword>
<feature type="transmembrane region" description="Helical" evidence="6">
    <location>
        <begin position="451"/>
        <end position="470"/>
    </location>
</feature>
<feature type="transmembrane region" description="Helical" evidence="6">
    <location>
        <begin position="384"/>
        <end position="409"/>
    </location>
</feature>
<reference evidence="8" key="1">
    <citation type="journal article" date="2020" name="Stud. Mycol.">
        <title>101 Dothideomycetes genomes: a test case for predicting lifestyles and emergence of pathogens.</title>
        <authorList>
            <person name="Haridas S."/>
            <person name="Albert R."/>
            <person name="Binder M."/>
            <person name="Bloem J."/>
            <person name="Labutti K."/>
            <person name="Salamov A."/>
            <person name="Andreopoulos B."/>
            <person name="Baker S."/>
            <person name="Barry K."/>
            <person name="Bills G."/>
            <person name="Bluhm B."/>
            <person name="Cannon C."/>
            <person name="Castanera R."/>
            <person name="Culley D."/>
            <person name="Daum C."/>
            <person name="Ezra D."/>
            <person name="Gonzalez J."/>
            <person name="Henrissat B."/>
            <person name="Kuo A."/>
            <person name="Liang C."/>
            <person name="Lipzen A."/>
            <person name="Lutzoni F."/>
            <person name="Magnuson J."/>
            <person name="Mondo S."/>
            <person name="Nolan M."/>
            <person name="Ohm R."/>
            <person name="Pangilinan J."/>
            <person name="Park H.-J."/>
            <person name="Ramirez L."/>
            <person name="Alfaro M."/>
            <person name="Sun H."/>
            <person name="Tritt A."/>
            <person name="Yoshinaga Y."/>
            <person name="Zwiers L.-H."/>
            <person name="Turgeon B."/>
            <person name="Goodwin S."/>
            <person name="Spatafora J."/>
            <person name="Crous P."/>
            <person name="Grigoriev I."/>
        </authorList>
    </citation>
    <scope>NUCLEOTIDE SEQUENCE</scope>
    <source>
        <strain evidence="8">CBS 122367</strain>
    </source>
</reference>
<feature type="transmembrane region" description="Helical" evidence="6">
    <location>
        <begin position="163"/>
        <end position="183"/>
    </location>
</feature>
<comment type="subcellular location">
    <subcellularLocation>
        <location evidence="1">Membrane</location>
        <topology evidence="1">Multi-pass membrane protein</topology>
    </subcellularLocation>
</comment>
<dbReference type="InterPro" id="IPR020846">
    <property type="entry name" value="MFS_dom"/>
</dbReference>
<feature type="transmembrane region" description="Helical" evidence="6">
    <location>
        <begin position="421"/>
        <end position="439"/>
    </location>
</feature>
<organism evidence="8 9">
    <name type="scientific">Lentithecium fluviatile CBS 122367</name>
    <dbReference type="NCBI Taxonomy" id="1168545"/>
    <lineage>
        <taxon>Eukaryota</taxon>
        <taxon>Fungi</taxon>
        <taxon>Dikarya</taxon>
        <taxon>Ascomycota</taxon>
        <taxon>Pezizomycotina</taxon>
        <taxon>Dothideomycetes</taxon>
        <taxon>Pleosporomycetidae</taxon>
        <taxon>Pleosporales</taxon>
        <taxon>Massarineae</taxon>
        <taxon>Lentitheciaceae</taxon>
        <taxon>Lentithecium</taxon>
    </lineage>
</organism>
<evidence type="ECO:0000256" key="4">
    <source>
        <dbReference type="ARBA" id="ARBA00022989"/>
    </source>
</evidence>
<evidence type="ECO:0000256" key="3">
    <source>
        <dbReference type="ARBA" id="ARBA00022692"/>
    </source>
</evidence>
<dbReference type="InterPro" id="IPR036259">
    <property type="entry name" value="MFS_trans_sf"/>
</dbReference>
<evidence type="ECO:0000256" key="5">
    <source>
        <dbReference type="ARBA" id="ARBA00023136"/>
    </source>
</evidence>
<proteinExistence type="inferred from homology"/>
<feature type="transmembrane region" description="Helical" evidence="6">
    <location>
        <begin position="286"/>
        <end position="307"/>
    </location>
</feature>
<accession>A0A6G1IQ67</accession>
<evidence type="ECO:0000256" key="1">
    <source>
        <dbReference type="ARBA" id="ARBA00004141"/>
    </source>
</evidence>